<dbReference type="Pfam" id="PF14226">
    <property type="entry name" value="DIOX_N"/>
    <property type="match status" value="1"/>
</dbReference>
<dbReference type="InterPro" id="IPR050295">
    <property type="entry name" value="Plant_2OG-oxidoreductases"/>
</dbReference>
<dbReference type="InterPro" id="IPR027443">
    <property type="entry name" value="IPNS-like_sf"/>
</dbReference>
<dbReference type="GO" id="GO:0016705">
    <property type="term" value="F:oxidoreductase activity, acting on paired donors, with incorporation or reduction of molecular oxygen"/>
    <property type="evidence" value="ECO:0007669"/>
    <property type="project" value="UniProtKB-ARBA"/>
</dbReference>
<comment type="caution">
    <text evidence="6">The sequence shown here is derived from an EMBL/GenBank/DDBJ whole genome shotgun (WGS) entry which is preliminary data.</text>
</comment>
<organism evidence="6 7">
    <name type="scientific">Camellia sinensis var. sinensis</name>
    <name type="common">China tea</name>
    <dbReference type="NCBI Taxonomy" id="542762"/>
    <lineage>
        <taxon>Eukaryota</taxon>
        <taxon>Viridiplantae</taxon>
        <taxon>Streptophyta</taxon>
        <taxon>Embryophyta</taxon>
        <taxon>Tracheophyta</taxon>
        <taxon>Spermatophyta</taxon>
        <taxon>Magnoliopsida</taxon>
        <taxon>eudicotyledons</taxon>
        <taxon>Gunneridae</taxon>
        <taxon>Pentapetalae</taxon>
        <taxon>asterids</taxon>
        <taxon>Ericales</taxon>
        <taxon>Theaceae</taxon>
        <taxon>Camellia</taxon>
    </lineage>
</organism>
<evidence type="ECO:0000256" key="2">
    <source>
        <dbReference type="ARBA" id="ARBA00022723"/>
    </source>
</evidence>
<name>A0A4S4EJH6_CAMSN</name>
<sequence length="451" mass="50555">MASSKPKGLGSSLTIQELAKEPMLVIPERYVRLDNEPCPILSEDATSQTIPTVDMQQLLMVEATDFQLDRLHSICKEWGIFQLVNHGVSPLLVEKLKYEIIEFYKLPLEQKMKYKIQPGDVEGYGQTLLMQDDEKLDWADRETLESYISELQKLATTVFGLMTKALKIDKGEMEEMFDDGVQSVRMSYYPPCPQPEMVMGLRPHSDATCITILLQVNGVEGFQVKKDGIWIPVNFLPDAFVVNVGDTLENLPGMAVLDMCLGLVSMSRIHPEPELRECEATLNSGVGLSSFGLGSWRWSRSWAFLFKDNVLKALDKTKSGIIGPKGREVEVGCGLGGGLWSESGEGGMDRREGGFLGKMGFLKILSNGLYNSIEHRATVNSVNERMSIAMFFNPKFEVEVGPATSLLNPQNPPLFKRVSMEKYYKYFFSHKLNGKSFLEQMKIGNEEDDTA</sequence>
<dbReference type="InterPro" id="IPR044861">
    <property type="entry name" value="IPNS-like_FE2OG_OXY"/>
</dbReference>
<evidence type="ECO:0000313" key="7">
    <source>
        <dbReference type="Proteomes" id="UP000306102"/>
    </source>
</evidence>
<evidence type="ECO:0000256" key="4">
    <source>
        <dbReference type="RuleBase" id="RU003682"/>
    </source>
</evidence>
<dbReference type="STRING" id="542762.A0A4S4EJH6"/>
<dbReference type="Pfam" id="PF03171">
    <property type="entry name" value="2OG-FeII_Oxy"/>
    <property type="match status" value="1"/>
</dbReference>
<protein>
    <recommendedName>
        <fullName evidence="5">Fe2OG dioxygenase domain-containing protein</fullName>
    </recommendedName>
</protein>
<dbReference type="GO" id="GO:0046872">
    <property type="term" value="F:metal ion binding"/>
    <property type="evidence" value="ECO:0007669"/>
    <property type="project" value="UniProtKB-KW"/>
</dbReference>
<dbReference type="Proteomes" id="UP000306102">
    <property type="component" value="Unassembled WGS sequence"/>
</dbReference>
<evidence type="ECO:0000313" key="6">
    <source>
        <dbReference type="EMBL" id="THG16703.1"/>
    </source>
</evidence>
<keyword evidence="3 4" id="KW-0408">Iron</keyword>
<keyword evidence="2 4" id="KW-0479">Metal-binding</keyword>
<dbReference type="Gene3D" id="2.60.120.330">
    <property type="entry name" value="B-lactam Antibiotic, Isopenicillin N Synthase, Chain"/>
    <property type="match status" value="1"/>
</dbReference>
<dbReference type="InterPro" id="IPR026992">
    <property type="entry name" value="DIOX_N"/>
</dbReference>
<dbReference type="AlphaFoldDB" id="A0A4S4EJH6"/>
<dbReference type="EMBL" id="SDRB02003925">
    <property type="protein sequence ID" value="THG16703.1"/>
    <property type="molecule type" value="Genomic_DNA"/>
</dbReference>
<proteinExistence type="inferred from homology"/>
<comment type="similarity">
    <text evidence="1 4">Belongs to the iron/ascorbate-dependent oxidoreductase family.</text>
</comment>
<dbReference type="SUPFAM" id="SSF51197">
    <property type="entry name" value="Clavaminate synthase-like"/>
    <property type="match status" value="2"/>
</dbReference>
<dbReference type="InterPro" id="IPR005123">
    <property type="entry name" value="Oxoglu/Fe-dep_dioxygenase_dom"/>
</dbReference>
<gene>
    <name evidence="6" type="ORF">TEA_012628</name>
</gene>
<evidence type="ECO:0000256" key="3">
    <source>
        <dbReference type="ARBA" id="ARBA00023004"/>
    </source>
</evidence>
<keyword evidence="4" id="KW-0560">Oxidoreductase</keyword>
<dbReference type="PROSITE" id="PS51471">
    <property type="entry name" value="FE2OG_OXY"/>
    <property type="match status" value="1"/>
</dbReference>
<feature type="domain" description="Fe2OG dioxygenase" evidence="5">
    <location>
        <begin position="180"/>
        <end position="394"/>
    </location>
</feature>
<reference evidence="6 7" key="1">
    <citation type="journal article" date="2018" name="Proc. Natl. Acad. Sci. U.S.A.">
        <title>Draft genome sequence of Camellia sinensis var. sinensis provides insights into the evolution of the tea genome and tea quality.</title>
        <authorList>
            <person name="Wei C."/>
            <person name="Yang H."/>
            <person name="Wang S."/>
            <person name="Zhao J."/>
            <person name="Liu C."/>
            <person name="Gao L."/>
            <person name="Xia E."/>
            <person name="Lu Y."/>
            <person name="Tai Y."/>
            <person name="She G."/>
            <person name="Sun J."/>
            <person name="Cao H."/>
            <person name="Tong W."/>
            <person name="Gao Q."/>
            <person name="Li Y."/>
            <person name="Deng W."/>
            <person name="Jiang X."/>
            <person name="Wang W."/>
            <person name="Chen Q."/>
            <person name="Zhang S."/>
            <person name="Li H."/>
            <person name="Wu J."/>
            <person name="Wang P."/>
            <person name="Li P."/>
            <person name="Shi C."/>
            <person name="Zheng F."/>
            <person name="Jian J."/>
            <person name="Huang B."/>
            <person name="Shan D."/>
            <person name="Shi M."/>
            <person name="Fang C."/>
            <person name="Yue Y."/>
            <person name="Li F."/>
            <person name="Li D."/>
            <person name="Wei S."/>
            <person name="Han B."/>
            <person name="Jiang C."/>
            <person name="Yin Y."/>
            <person name="Xia T."/>
            <person name="Zhang Z."/>
            <person name="Bennetzen J.L."/>
            <person name="Zhao S."/>
            <person name="Wan X."/>
        </authorList>
    </citation>
    <scope>NUCLEOTIDE SEQUENCE [LARGE SCALE GENOMIC DNA]</scope>
    <source>
        <strain evidence="7">cv. Shuchazao</strain>
        <tissue evidence="6">Leaf</tissue>
    </source>
</reference>
<keyword evidence="7" id="KW-1185">Reference proteome</keyword>
<evidence type="ECO:0000256" key="1">
    <source>
        <dbReference type="ARBA" id="ARBA00008056"/>
    </source>
</evidence>
<dbReference type="PANTHER" id="PTHR47991">
    <property type="entry name" value="OXOGLUTARATE/IRON-DEPENDENT DIOXYGENASE"/>
    <property type="match status" value="1"/>
</dbReference>
<accession>A0A4S4EJH6</accession>
<evidence type="ECO:0000259" key="5">
    <source>
        <dbReference type="PROSITE" id="PS51471"/>
    </source>
</evidence>